<name>A0ABW3D668_9FLAO</name>
<organism evidence="1 2">
    <name type="scientific">Sungkyunkwania multivorans</name>
    <dbReference type="NCBI Taxonomy" id="1173618"/>
    <lineage>
        <taxon>Bacteria</taxon>
        <taxon>Pseudomonadati</taxon>
        <taxon>Bacteroidota</taxon>
        <taxon>Flavobacteriia</taxon>
        <taxon>Flavobacteriales</taxon>
        <taxon>Flavobacteriaceae</taxon>
        <taxon>Sungkyunkwania</taxon>
    </lineage>
</organism>
<reference evidence="2" key="1">
    <citation type="journal article" date="2019" name="Int. J. Syst. Evol. Microbiol.">
        <title>The Global Catalogue of Microorganisms (GCM) 10K type strain sequencing project: providing services to taxonomists for standard genome sequencing and annotation.</title>
        <authorList>
            <consortium name="The Broad Institute Genomics Platform"/>
            <consortium name="The Broad Institute Genome Sequencing Center for Infectious Disease"/>
            <person name="Wu L."/>
            <person name="Ma J."/>
        </authorList>
    </citation>
    <scope>NUCLEOTIDE SEQUENCE [LARGE SCALE GENOMIC DNA]</scope>
    <source>
        <strain evidence="2">CCUG 62952</strain>
    </source>
</reference>
<feature type="non-terminal residue" evidence="1">
    <location>
        <position position="1"/>
    </location>
</feature>
<sequence length="127" mass="14017">VTCNALTYNSFGQAHCAFSMIFSPTRPNFVGLFAVLRPGPFFWVAARKKCINDLFLPAKDLPLRRAAWRIGLGYSLTFFGRHFLVAATWSLSILLSFGRSLSLPSAMKKMAGILVHVNLQGLGLHST</sequence>
<accession>A0ABW3D668</accession>
<proteinExistence type="predicted"/>
<protein>
    <submittedName>
        <fullName evidence="1">Uncharacterized protein</fullName>
    </submittedName>
</protein>
<comment type="caution">
    <text evidence="1">The sequence shown here is derived from an EMBL/GenBank/DDBJ whole genome shotgun (WGS) entry which is preliminary data.</text>
</comment>
<evidence type="ECO:0000313" key="2">
    <source>
        <dbReference type="Proteomes" id="UP001596978"/>
    </source>
</evidence>
<dbReference type="Proteomes" id="UP001596978">
    <property type="component" value="Unassembled WGS sequence"/>
</dbReference>
<gene>
    <name evidence="1" type="ORF">ACFQ1M_17675</name>
</gene>
<dbReference type="EMBL" id="JBHTJH010000023">
    <property type="protein sequence ID" value="MFD0864048.1"/>
    <property type="molecule type" value="Genomic_DNA"/>
</dbReference>
<evidence type="ECO:0000313" key="1">
    <source>
        <dbReference type="EMBL" id="MFD0864048.1"/>
    </source>
</evidence>
<keyword evidence="2" id="KW-1185">Reference proteome</keyword>
<dbReference type="RefSeq" id="WP_386410956.1">
    <property type="nucleotide sequence ID" value="NZ_JBHTJH010000023.1"/>
</dbReference>